<keyword evidence="1" id="KW-1133">Transmembrane helix</keyword>
<comment type="caution">
    <text evidence="2">The sequence shown here is derived from an EMBL/GenBank/DDBJ whole genome shotgun (WGS) entry which is preliminary data.</text>
</comment>
<reference evidence="3" key="1">
    <citation type="journal article" date="2019" name="Int. J. Syst. Evol. Microbiol.">
        <title>The Global Catalogue of Microorganisms (GCM) 10K type strain sequencing project: providing services to taxonomists for standard genome sequencing and annotation.</title>
        <authorList>
            <consortium name="The Broad Institute Genomics Platform"/>
            <consortium name="The Broad Institute Genome Sequencing Center for Infectious Disease"/>
            <person name="Wu L."/>
            <person name="Ma J."/>
        </authorList>
    </citation>
    <scope>NUCLEOTIDE SEQUENCE [LARGE SCALE GENOMIC DNA]</scope>
    <source>
        <strain evidence="3">CCUG 62952</strain>
    </source>
</reference>
<name>A0ABW3CY87_9FLAO</name>
<feature type="transmembrane region" description="Helical" evidence="1">
    <location>
        <begin position="43"/>
        <end position="66"/>
    </location>
</feature>
<gene>
    <name evidence="2" type="ORF">ACFQ1M_06305</name>
</gene>
<feature type="transmembrane region" description="Helical" evidence="1">
    <location>
        <begin position="78"/>
        <end position="103"/>
    </location>
</feature>
<evidence type="ECO:0000256" key="1">
    <source>
        <dbReference type="SAM" id="Phobius"/>
    </source>
</evidence>
<keyword evidence="1" id="KW-0472">Membrane</keyword>
<accession>A0ABW3CY87</accession>
<evidence type="ECO:0000313" key="3">
    <source>
        <dbReference type="Proteomes" id="UP001596978"/>
    </source>
</evidence>
<keyword evidence="3" id="KW-1185">Reference proteome</keyword>
<dbReference type="Proteomes" id="UP001596978">
    <property type="component" value="Unassembled WGS sequence"/>
</dbReference>
<evidence type="ECO:0008006" key="4">
    <source>
        <dbReference type="Google" id="ProtNLM"/>
    </source>
</evidence>
<sequence length="160" mass="18177">MTKKETYWLLGSTLLAFALFFAPSGFSDFDLSSTTDINVYDTYYILPRFALFVFVLTFIFFVVYLIRMLSQKFKNIIANLIFISASSILILIFTTLIAIVHSIRAIPSKLENSSLNSEIIENGGNAWNTTYYVLLAIQLLLIILLVISAVKTGKNYKYLK</sequence>
<organism evidence="2 3">
    <name type="scientific">Sungkyunkwania multivorans</name>
    <dbReference type="NCBI Taxonomy" id="1173618"/>
    <lineage>
        <taxon>Bacteria</taxon>
        <taxon>Pseudomonadati</taxon>
        <taxon>Bacteroidota</taxon>
        <taxon>Flavobacteriia</taxon>
        <taxon>Flavobacteriales</taxon>
        <taxon>Flavobacteriaceae</taxon>
        <taxon>Sungkyunkwania</taxon>
    </lineage>
</organism>
<dbReference type="EMBL" id="JBHTJH010000004">
    <property type="protein sequence ID" value="MFD0861812.1"/>
    <property type="molecule type" value="Genomic_DNA"/>
</dbReference>
<proteinExistence type="predicted"/>
<feature type="transmembrane region" description="Helical" evidence="1">
    <location>
        <begin position="131"/>
        <end position="150"/>
    </location>
</feature>
<dbReference type="RefSeq" id="WP_386405533.1">
    <property type="nucleotide sequence ID" value="NZ_JBHTJH010000004.1"/>
</dbReference>
<evidence type="ECO:0000313" key="2">
    <source>
        <dbReference type="EMBL" id="MFD0861812.1"/>
    </source>
</evidence>
<protein>
    <recommendedName>
        <fullName evidence="4">DUF4149 domain-containing protein</fullName>
    </recommendedName>
</protein>
<keyword evidence="1" id="KW-0812">Transmembrane</keyword>